<feature type="transmembrane region" description="Helical" evidence="14">
    <location>
        <begin position="389"/>
        <end position="407"/>
    </location>
</feature>
<evidence type="ECO:0000256" key="7">
    <source>
        <dbReference type="ARBA" id="ARBA00022692"/>
    </source>
</evidence>
<reference evidence="16 17" key="1">
    <citation type="submission" date="2017-03" db="EMBL/GenBank/DDBJ databases">
        <authorList>
            <person name="Afonso C.L."/>
            <person name="Miller P.J."/>
            <person name="Scott M.A."/>
            <person name="Spackman E."/>
            <person name="Goraichik I."/>
            <person name="Dimitrov K.M."/>
            <person name="Suarez D.L."/>
            <person name="Swayne D.E."/>
        </authorList>
    </citation>
    <scope>NUCLEOTIDE SEQUENCE [LARGE SCALE GENOMIC DNA]</scope>
    <source>
        <strain evidence="16 17">CECT 7971</strain>
    </source>
</reference>
<comment type="catalytic activity">
    <reaction evidence="13">
        <text>L-lysyl-tRNA(Lys) + a 1,2-diacyl-sn-glycero-3-phospho-(1'-sn-glycerol) = a 1,2-diacyl-sn-glycero-3-phospho-1'-(3'-O-L-lysyl)-sn-glycerol + tRNA(Lys)</text>
        <dbReference type="Rhea" id="RHEA:10668"/>
        <dbReference type="Rhea" id="RHEA-COMP:9696"/>
        <dbReference type="Rhea" id="RHEA-COMP:9697"/>
        <dbReference type="ChEBI" id="CHEBI:64716"/>
        <dbReference type="ChEBI" id="CHEBI:75792"/>
        <dbReference type="ChEBI" id="CHEBI:78442"/>
        <dbReference type="ChEBI" id="CHEBI:78529"/>
        <dbReference type="EC" id="2.3.2.3"/>
    </reaction>
</comment>
<feature type="transmembrane region" description="Helical" evidence="14">
    <location>
        <begin position="132"/>
        <end position="159"/>
    </location>
</feature>
<dbReference type="STRING" id="658057.SAMN04488032_10776"/>
<dbReference type="AlphaFoldDB" id="A0A1Y5T069"/>
<feature type="transmembrane region" description="Helical" evidence="14">
    <location>
        <begin position="511"/>
        <end position="531"/>
    </location>
</feature>
<feature type="transmembrane region" description="Helical" evidence="14">
    <location>
        <begin position="216"/>
        <end position="238"/>
    </location>
</feature>
<evidence type="ECO:0000256" key="6">
    <source>
        <dbReference type="ARBA" id="ARBA00022679"/>
    </source>
</evidence>
<dbReference type="SUPFAM" id="SSF55729">
    <property type="entry name" value="Acyl-CoA N-acyltransferases (Nat)"/>
    <property type="match status" value="1"/>
</dbReference>
<protein>
    <recommendedName>
        <fullName evidence="4">Phosphatidylglycerol lysyltransferase</fullName>
        <ecNumber evidence="3">2.3.2.3</ecNumber>
    </recommendedName>
    <alternativeName>
        <fullName evidence="12">Lysylphosphatidylglycerol synthase</fullName>
    </alternativeName>
</protein>
<evidence type="ECO:0000313" key="17">
    <source>
        <dbReference type="Proteomes" id="UP000193307"/>
    </source>
</evidence>
<keyword evidence="17" id="KW-1185">Reference proteome</keyword>
<evidence type="ECO:0000256" key="3">
    <source>
        <dbReference type="ARBA" id="ARBA00012014"/>
    </source>
</evidence>
<gene>
    <name evidence="16" type="primary">mprF_2</name>
    <name evidence="16" type="ORF">PAM7971_02397</name>
</gene>
<feature type="transmembrane region" description="Helical" evidence="14">
    <location>
        <begin position="244"/>
        <end position="262"/>
    </location>
</feature>
<accession>A0A1Y5T069</accession>
<evidence type="ECO:0000256" key="1">
    <source>
        <dbReference type="ARBA" id="ARBA00004651"/>
    </source>
</evidence>
<dbReference type="GO" id="GO:0055091">
    <property type="term" value="P:phospholipid homeostasis"/>
    <property type="evidence" value="ECO:0007669"/>
    <property type="project" value="TreeGrafter"/>
</dbReference>
<keyword evidence="11" id="KW-0046">Antibiotic resistance</keyword>
<feature type="transmembrane region" description="Helical" evidence="14">
    <location>
        <begin position="101"/>
        <end position="120"/>
    </location>
</feature>
<dbReference type="GO" id="GO:0005886">
    <property type="term" value="C:plasma membrane"/>
    <property type="evidence" value="ECO:0007669"/>
    <property type="project" value="UniProtKB-SubCell"/>
</dbReference>
<comment type="subcellular location">
    <subcellularLocation>
        <location evidence="1">Cell membrane</location>
        <topology evidence="1">Multi-pass membrane protein</topology>
    </subcellularLocation>
</comment>
<evidence type="ECO:0000313" key="16">
    <source>
        <dbReference type="EMBL" id="SLN49008.1"/>
    </source>
</evidence>
<dbReference type="GO" id="GO:0006629">
    <property type="term" value="P:lipid metabolic process"/>
    <property type="evidence" value="ECO:0007669"/>
    <property type="project" value="UniProtKB-KW"/>
</dbReference>
<feature type="transmembrane region" description="Helical" evidence="14">
    <location>
        <begin position="468"/>
        <end position="491"/>
    </location>
</feature>
<dbReference type="InterPro" id="IPR022791">
    <property type="entry name" value="L-PG_synthase/AglD"/>
</dbReference>
<feature type="transmembrane region" description="Helical" evidence="14">
    <location>
        <begin position="438"/>
        <end position="456"/>
    </location>
</feature>
<evidence type="ECO:0000256" key="11">
    <source>
        <dbReference type="ARBA" id="ARBA00023251"/>
    </source>
</evidence>
<dbReference type="InterPro" id="IPR016181">
    <property type="entry name" value="Acyl_CoA_acyltransferase"/>
</dbReference>
<organism evidence="16 17">
    <name type="scientific">Pacificibacter marinus</name>
    <dbReference type="NCBI Taxonomy" id="658057"/>
    <lineage>
        <taxon>Bacteria</taxon>
        <taxon>Pseudomonadati</taxon>
        <taxon>Pseudomonadota</taxon>
        <taxon>Alphaproteobacteria</taxon>
        <taxon>Rhodobacterales</taxon>
        <taxon>Roseobacteraceae</taxon>
        <taxon>Pacificibacter</taxon>
    </lineage>
</organism>
<dbReference type="Pfam" id="PF09924">
    <property type="entry name" value="LPG_synthase_C"/>
    <property type="match status" value="1"/>
</dbReference>
<feature type="transmembrane region" description="Helical" evidence="14">
    <location>
        <begin position="62"/>
        <end position="81"/>
    </location>
</feature>
<name>A0A1Y5T069_9RHOB</name>
<dbReference type="EC" id="2.3.2.3" evidence="3"/>
<feature type="transmembrane region" description="Helical" evidence="14">
    <location>
        <begin position="179"/>
        <end position="196"/>
    </location>
</feature>
<evidence type="ECO:0000256" key="14">
    <source>
        <dbReference type="SAM" id="Phobius"/>
    </source>
</evidence>
<evidence type="ECO:0000256" key="5">
    <source>
        <dbReference type="ARBA" id="ARBA00022475"/>
    </source>
</evidence>
<dbReference type="PANTHER" id="PTHR34697">
    <property type="entry name" value="PHOSPHATIDYLGLYCEROL LYSYLTRANSFERASE"/>
    <property type="match status" value="1"/>
</dbReference>
<feature type="domain" description="Phosphatidylglycerol lysyltransferase C-terminal" evidence="15">
    <location>
        <begin position="558"/>
        <end position="842"/>
    </location>
</feature>
<keyword evidence="10 14" id="KW-0472">Membrane</keyword>
<feature type="transmembrane region" description="Helical" evidence="14">
    <location>
        <begin position="274"/>
        <end position="295"/>
    </location>
</feature>
<dbReference type="GO" id="GO:0050071">
    <property type="term" value="F:phosphatidylglycerol lysyltransferase activity"/>
    <property type="evidence" value="ECO:0007669"/>
    <property type="project" value="UniProtKB-EC"/>
</dbReference>
<dbReference type="InterPro" id="IPR024320">
    <property type="entry name" value="LPG_synthase_C"/>
</dbReference>
<keyword evidence="16" id="KW-0012">Acyltransferase</keyword>
<keyword evidence="7 14" id="KW-0812">Transmembrane</keyword>
<dbReference type="EMBL" id="FWFW01000007">
    <property type="protein sequence ID" value="SLN49008.1"/>
    <property type="molecule type" value="Genomic_DNA"/>
</dbReference>
<feature type="transmembrane region" description="Helical" evidence="14">
    <location>
        <begin position="20"/>
        <end position="42"/>
    </location>
</feature>
<evidence type="ECO:0000259" key="15">
    <source>
        <dbReference type="Pfam" id="PF09924"/>
    </source>
</evidence>
<feature type="transmembrane region" description="Helical" evidence="14">
    <location>
        <begin position="414"/>
        <end position="432"/>
    </location>
</feature>
<keyword evidence="5" id="KW-1003">Cell membrane</keyword>
<evidence type="ECO:0000256" key="12">
    <source>
        <dbReference type="ARBA" id="ARBA00031899"/>
    </source>
</evidence>
<keyword evidence="6 16" id="KW-0808">Transferase</keyword>
<dbReference type="GO" id="GO:0046677">
    <property type="term" value="P:response to antibiotic"/>
    <property type="evidence" value="ECO:0007669"/>
    <property type="project" value="UniProtKB-KW"/>
</dbReference>
<feature type="transmembrane region" description="Helical" evidence="14">
    <location>
        <begin position="344"/>
        <end position="369"/>
    </location>
</feature>
<dbReference type="Proteomes" id="UP000193307">
    <property type="component" value="Unassembled WGS sequence"/>
</dbReference>
<evidence type="ECO:0000256" key="10">
    <source>
        <dbReference type="ARBA" id="ARBA00023136"/>
    </source>
</evidence>
<dbReference type="OrthoDB" id="145485at2"/>
<evidence type="ECO:0000256" key="2">
    <source>
        <dbReference type="ARBA" id="ARBA00008627"/>
    </source>
</evidence>
<sequence length="870" mass="93611">MTINVQNNPAKDTGLDKLRGYVPVLLGFVLFVLGAYALYHLLSTIDFADVRAQARAISWPRIAMSIIATILGYIALVGYDWSALRHLGKTLPMPVIMVGGFLGYSFGNTVGVSAVSGGAVRYRIYSAFGLNAFDVAAISTFVSLAFGFGITCVGLTALAIHPTALGDLIHWPAETVRSVAILAVTVPSAVLIWLSVTGKVAQWRRISISIPKPTILFGQIGFTIIDTAMAALALYVLMPIGTPDFITFFAIFAAATMVGVLSHVPGGVGVFESVLIAALPATVPLEHAVAALLLFRVIYYLLPFALAVVFVSVIEGRLASGFVIKRLGPVSQQMRPAFKAISSVAPTTAGLTGFAVGLYLLLAAVVPASRSENIDPQDLMSIILLEGGAYLYAALGLLLIVLAQGLFRRISGAFWLTLAVLGIGAIVAVISGGDWDGAILLLLAAAVLWPLRHEFFRATTLTQGIFTLRWVTLLAALVISVSGFILLLHHAVPYSHELWGQFSGDARAPRALRTGLVTTALAGLILVYLLLQPTRARGVVVDTEAMKTAERIVALAGQPEGGLAFTGDKALFFSKDMDAFIMYAVQGRSWIAYGDPIGPRAAIPDLAWAFFDAAYRANCRPVFYEVSTTYLPLWVEIGLSLHKMGEEAVVDLSTFSLAGGDFKKMRAAHNKAMKSGLELQILPPPHSAALIETLKGISDAWLGEKSTVEKGFSVGQFSAAYLAHFPIAIVQREDRILAFANVMTTDNHGAVGIDLMRYLPQDADGMMEFLFIKLMEHYRDLGASTFSLGMAPLAGLEARHGTSLWNRFATIIYRHGGAFYNFEGLRGFKKKFHPQWQSRYLAVPGGLHPVIALRDVTLLIAGGTKGLLRK</sequence>
<dbReference type="RefSeq" id="WP_085849531.1">
    <property type="nucleotide sequence ID" value="NZ_FNZV01000007.1"/>
</dbReference>
<comment type="similarity">
    <text evidence="2">Belongs to the LPG synthase family.</text>
</comment>
<evidence type="ECO:0000256" key="9">
    <source>
        <dbReference type="ARBA" id="ARBA00023098"/>
    </source>
</evidence>
<proteinExistence type="inferred from homology"/>
<evidence type="ECO:0000256" key="4">
    <source>
        <dbReference type="ARBA" id="ARBA00021546"/>
    </source>
</evidence>
<feature type="transmembrane region" description="Helical" evidence="14">
    <location>
        <begin position="301"/>
        <end position="324"/>
    </location>
</feature>
<evidence type="ECO:0000256" key="8">
    <source>
        <dbReference type="ARBA" id="ARBA00022989"/>
    </source>
</evidence>
<dbReference type="PANTHER" id="PTHR34697:SF2">
    <property type="entry name" value="PHOSPHATIDYLGLYCEROL LYSYLTRANSFERASE"/>
    <property type="match status" value="1"/>
</dbReference>
<evidence type="ECO:0000256" key="13">
    <source>
        <dbReference type="ARBA" id="ARBA00047540"/>
    </source>
</evidence>
<dbReference type="Pfam" id="PF03706">
    <property type="entry name" value="LPG_synthase_TM"/>
    <property type="match status" value="1"/>
</dbReference>
<keyword evidence="9" id="KW-0443">Lipid metabolism</keyword>
<dbReference type="InterPro" id="IPR051211">
    <property type="entry name" value="PG_lysyltransferase"/>
</dbReference>
<keyword evidence="8 14" id="KW-1133">Transmembrane helix</keyword>
<dbReference type="NCBIfam" id="NF033480">
    <property type="entry name" value="bifunc_MprF"/>
    <property type="match status" value="1"/>
</dbReference>